<dbReference type="AlphaFoldDB" id="A0A1I4FXF1"/>
<gene>
    <name evidence="2" type="ORF">SAMN04487950_2854</name>
</gene>
<accession>A0A1I4FXF1</accession>
<feature type="region of interest" description="Disordered" evidence="1">
    <location>
        <begin position="131"/>
        <end position="162"/>
    </location>
</feature>
<evidence type="ECO:0000313" key="2">
    <source>
        <dbReference type="EMBL" id="SFL21677.1"/>
    </source>
</evidence>
<evidence type="ECO:0000256" key="1">
    <source>
        <dbReference type="SAM" id="MobiDB-lite"/>
    </source>
</evidence>
<name>A0A1I4FXF1_9EURY</name>
<proteinExistence type="predicted"/>
<keyword evidence="3" id="KW-1185">Reference proteome</keyword>
<protein>
    <submittedName>
        <fullName evidence="2">Uncharacterized protein</fullName>
    </submittedName>
</protein>
<organism evidence="2 3">
    <name type="scientific">Halogranum rubrum</name>
    <dbReference type="NCBI Taxonomy" id="553466"/>
    <lineage>
        <taxon>Archaea</taxon>
        <taxon>Methanobacteriati</taxon>
        <taxon>Methanobacteriota</taxon>
        <taxon>Stenosarchaea group</taxon>
        <taxon>Halobacteria</taxon>
        <taxon>Halobacteriales</taxon>
        <taxon>Haloferacaceae</taxon>
    </lineage>
</organism>
<sequence length="258" mass="29003">MLQKLANKYEETSKGEAADFVCEMFQEGYLRSDTQSSEIGMSRLGEEEVEESIKNNALQQAELFQKEVARAESGEDLLAGIAMWNKRCDINILRPALAAGNIIQAFGEDRFPFPESISEDEIRLFDPDILPDPDEDDTEWPSTSVLEGAGEPPDHLGRFDDEEGDIEENWTGRMAVLALVKQITPEALSDEVEVKAFSSKTDRKMIIHLAGGLAEEAGINIIRIIENNRGWFEDQFNIEFIGFTDDAVKQIDKIIDRN</sequence>
<dbReference type="EMBL" id="FOTC01000003">
    <property type="protein sequence ID" value="SFL21677.1"/>
    <property type="molecule type" value="Genomic_DNA"/>
</dbReference>
<reference evidence="3" key="1">
    <citation type="submission" date="2016-10" db="EMBL/GenBank/DDBJ databases">
        <authorList>
            <person name="Varghese N."/>
            <person name="Submissions S."/>
        </authorList>
    </citation>
    <scope>NUCLEOTIDE SEQUENCE [LARGE SCALE GENOMIC DNA]</scope>
    <source>
        <strain evidence="3">CGMCC 1.7738</strain>
    </source>
</reference>
<evidence type="ECO:0000313" key="3">
    <source>
        <dbReference type="Proteomes" id="UP000199607"/>
    </source>
</evidence>
<dbReference type="Proteomes" id="UP000199607">
    <property type="component" value="Unassembled WGS sequence"/>
</dbReference>